<evidence type="ECO:0000259" key="10">
    <source>
        <dbReference type="SMART" id="SM00062"/>
    </source>
</evidence>
<dbReference type="EC" id="4.2.2.n1" evidence="8"/>
<evidence type="ECO:0000256" key="2">
    <source>
        <dbReference type="ARBA" id="ARBA00010333"/>
    </source>
</evidence>
<dbReference type="AlphaFoldDB" id="A0A2M8HC42"/>
<keyword evidence="5 8" id="KW-0998">Cell outer membrane</keyword>
<comment type="subcellular location">
    <subcellularLocation>
        <location evidence="8">Cell outer membrane</location>
        <topology evidence="8">Peripheral membrane protein</topology>
    </subcellularLocation>
    <text evidence="8">Attached to the inner leaflet of the outer membrane.</text>
</comment>
<keyword evidence="4 8" id="KW-0472">Membrane</keyword>
<dbReference type="PANTHER" id="PTHR35936">
    <property type="entry name" value="MEMBRANE-BOUND LYTIC MUREIN TRANSGLYCOSYLASE F"/>
    <property type="match status" value="1"/>
</dbReference>
<dbReference type="SUPFAM" id="SSF53850">
    <property type="entry name" value="Periplasmic binding protein-like II"/>
    <property type="match status" value="1"/>
</dbReference>
<comment type="function">
    <text evidence="8">Murein-degrading enzyme that degrades murein glycan strands and insoluble, high-molecular weight murein sacculi, with the concomitant formation of a 1,6-anhydromuramoyl product. Lytic transglycosylases (LTs) play an integral role in the metabolism of the peptidoglycan (PG) sacculus. Their lytic action creates space within the PG sacculus to allow for its expansion as well as for the insertion of various structures such as secretion systems and flagella.</text>
</comment>
<feature type="region of interest" description="LT domain" evidence="8">
    <location>
        <begin position="272"/>
        <end position="498"/>
    </location>
</feature>
<dbReference type="GO" id="GO:0071555">
    <property type="term" value="P:cell wall organization"/>
    <property type="evidence" value="ECO:0007669"/>
    <property type="project" value="UniProtKB-KW"/>
</dbReference>
<dbReference type="GO" id="GO:0016998">
    <property type="term" value="P:cell wall macromolecule catabolic process"/>
    <property type="evidence" value="ECO:0007669"/>
    <property type="project" value="UniProtKB-UniRule"/>
</dbReference>
<dbReference type="NCBIfam" id="NF008112">
    <property type="entry name" value="PRK10859.1"/>
    <property type="match status" value="1"/>
</dbReference>
<comment type="similarity">
    <text evidence="8">In the N-terminal section; belongs to the bacterial solute-binding protein 3 family.</text>
</comment>
<comment type="domain">
    <text evidence="8">The N-terminal domain does not have lytic activity and probably modulates enzymatic activity. The C-terminal domain is the catalytic active domain.</text>
</comment>
<dbReference type="InterPro" id="IPR023703">
    <property type="entry name" value="MltF"/>
</dbReference>
<dbReference type="RefSeq" id="WP_100858957.1">
    <property type="nucleotide sequence ID" value="NZ_PGCP01000005.1"/>
</dbReference>
<dbReference type="InterPro" id="IPR001638">
    <property type="entry name" value="Solute-binding_3/MltF_N"/>
</dbReference>
<dbReference type="Gene3D" id="1.10.530.10">
    <property type="match status" value="1"/>
</dbReference>
<protein>
    <recommendedName>
        <fullName evidence="8">Membrane-bound lytic murein transglycosylase F</fullName>
        <ecNumber evidence="8">4.2.2.n1</ecNumber>
    </recommendedName>
    <alternativeName>
        <fullName evidence="8">Murein lyase F</fullName>
    </alternativeName>
</protein>
<keyword evidence="12" id="KW-1185">Reference proteome</keyword>
<reference evidence="11 12" key="1">
    <citation type="submission" date="2017-11" db="EMBL/GenBank/DDBJ databases">
        <title>Draft genome sequence of environmental isolate Aeromonas lusitania sp. nov. MDC 2473.</title>
        <authorList>
            <person name="Colston S.M."/>
            <person name="Navarro A."/>
            <person name="Martinez-Murcia A.J."/>
            <person name="Graf J."/>
        </authorList>
    </citation>
    <scope>NUCLEOTIDE SEQUENCE [LARGE SCALE GENOMIC DNA]</scope>
    <source>
        <strain evidence="11 12">MDC 2473</strain>
    </source>
</reference>
<dbReference type="InterPro" id="IPR000189">
    <property type="entry name" value="Transglyc_AS"/>
</dbReference>
<dbReference type="SMART" id="SM00062">
    <property type="entry name" value="PBPb"/>
    <property type="match status" value="1"/>
</dbReference>
<dbReference type="Proteomes" id="UP000232060">
    <property type="component" value="Unassembled WGS sequence"/>
</dbReference>
<comment type="catalytic activity">
    <reaction evidence="8">
        <text>Exolytic cleavage of the (1-&gt;4)-beta-glycosidic linkage between N-acetylmuramic acid (MurNAc) and N-acetylglucosamine (GlcNAc) residues in peptidoglycan, from either the reducing or the non-reducing ends of the peptidoglycan chains, with concomitant formation of a 1,6-anhydrobond in the MurNAc residue.</text>
        <dbReference type="EC" id="4.2.2.n1"/>
    </reaction>
</comment>
<organism evidence="11 12">
    <name type="scientific">Aeromonas lusitana</name>
    <dbReference type="NCBI Taxonomy" id="931529"/>
    <lineage>
        <taxon>Bacteria</taxon>
        <taxon>Pseudomonadati</taxon>
        <taxon>Pseudomonadota</taxon>
        <taxon>Gammaproteobacteria</taxon>
        <taxon>Aeromonadales</taxon>
        <taxon>Aeromonadaceae</taxon>
        <taxon>Aeromonas</taxon>
    </lineage>
</organism>
<evidence type="ECO:0000256" key="1">
    <source>
        <dbReference type="ARBA" id="ARBA00007734"/>
    </source>
</evidence>
<dbReference type="GO" id="GO:0008933">
    <property type="term" value="F:peptidoglycan lytic transglycosylase activity"/>
    <property type="evidence" value="ECO:0007669"/>
    <property type="project" value="UniProtKB-UniRule"/>
</dbReference>
<feature type="active site" evidence="8">
    <location>
        <position position="317"/>
    </location>
</feature>
<dbReference type="PROSITE" id="PS00922">
    <property type="entry name" value="TRANSGLYCOSYLASE"/>
    <property type="match status" value="1"/>
</dbReference>
<dbReference type="CDD" id="cd01009">
    <property type="entry name" value="PBP2_YfhD_N"/>
    <property type="match status" value="1"/>
</dbReference>
<evidence type="ECO:0000256" key="7">
    <source>
        <dbReference type="ARBA" id="ARBA00023316"/>
    </source>
</evidence>
<proteinExistence type="inferred from homology"/>
<dbReference type="OrthoDB" id="9815002at2"/>
<comment type="similarity">
    <text evidence="2">Belongs to the bacterial solute-binding protein 3 family.</text>
</comment>
<evidence type="ECO:0000313" key="12">
    <source>
        <dbReference type="Proteomes" id="UP000232060"/>
    </source>
</evidence>
<keyword evidence="6 8" id="KW-0456">Lyase</keyword>
<dbReference type="InterPro" id="IPR008258">
    <property type="entry name" value="Transglycosylase_SLT_dom_1"/>
</dbReference>
<keyword evidence="7 8" id="KW-0961">Cell wall biogenesis/degradation</keyword>
<comment type="similarity">
    <text evidence="1">Belongs to the transglycosylase Slt family.</text>
</comment>
<sequence length="498" mass="56876">MPIFSTRVLTYLRCIFRLFIGIWLTLALAGCDFYSPSSQLEQIRQRGEIRVGTLYGPTSYYQRDDTAQGFDYELAQNYADWLGVKLTIIPAYSTAELVELLEKGKLDLAAAAIVVTPERRKLFRFGPGFYQVSPKLVYRNGSPRPKDLGDLKGSIVVPAGSTGEDLMKELGKQYPNLDWSINRDADVEELLKQVADGEVDYTVVQDTVLARTQRYYPELTEGMTLAKKQAVAWAMSKLPDDSLYASIIDFFGQRFMDGSIAKLDEKYFGHVQNFDFVDTRTFLQRAKSLLPKYQNLFQTHAKDVVDWRLLAAISYQESHWDPQARSYTGVRGMMMLTEPTAKAMGVSDRTHPEESIKGGARYLQEMMEKVPDSVPEDEKVWFALTAYNIGYGHMMDARRLTKQLGKNPDAWSDVKEVLPLLQQARWHRKVRYGYARGGEARNYVNNVRQYYQSLLWLDNEQQKAQRREALDEDDSSEPAPSAERPTIIAEVVKQITAH</sequence>
<dbReference type="InterPro" id="IPR023346">
    <property type="entry name" value="Lysozyme-like_dom_sf"/>
</dbReference>
<feature type="domain" description="Solute-binding protein family 3/N-terminal" evidence="10">
    <location>
        <begin position="48"/>
        <end position="271"/>
    </location>
</feature>
<dbReference type="HAMAP" id="MF_02016">
    <property type="entry name" value="MltF"/>
    <property type="match status" value="1"/>
</dbReference>
<comment type="caution">
    <text evidence="11">The sequence shown here is derived from an EMBL/GenBank/DDBJ whole genome shotgun (WGS) entry which is preliminary data.</text>
</comment>
<dbReference type="GO" id="GO:0009279">
    <property type="term" value="C:cell outer membrane"/>
    <property type="evidence" value="ECO:0007669"/>
    <property type="project" value="UniProtKB-SubCell"/>
</dbReference>
<dbReference type="SUPFAM" id="SSF53955">
    <property type="entry name" value="Lysozyme-like"/>
    <property type="match status" value="1"/>
</dbReference>
<dbReference type="PROSITE" id="PS51257">
    <property type="entry name" value="PROKAR_LIPOPROTEIN"/>
    <property type="match status" value="1"/>
</dbReference>
<feature type="region of interest" description="Disordered" evidence="9">
    <location>
        <begin position="465"/>
        <end position="486"/>
    </location>
</feature>
<evidence type="ECO:0000256" key="9">
    <source>
        <dbReference type="SAM" id="MobiDB-lite"/>
    </source>
</evidence>
<dbReference type="PANTHER" id="PTHR35936:SF32">
    <property type="entry name" value="MEMBRANE-BOUND LYTIC MUREIN TRANSGLYCOSYLASE F"/>
    <property type="match status" value="1"/>
</dbReference>
<dbReference type="EMBL" id="PGCP01000005">
    <property type="protein sequence ID" value="PJC94132.1"/>
    <property type="molecule type" value="Genomic_DNA"/>
</dbReference>
<comment type="similarity">
    <text evidence="8">In the C-terminal section; belongs to the transglycosylase Slt family.</text>
</comment>
<keyword evidence="3 8" id="KW-0732">Signal</keyword>
<dbReference type="Pfam" id="PF00497">
    <property type="entry name" value="SBP_bac_3"/>
    <property type="match status" value="1"/>
</dbReference>
<dbReference type="FunFam" id="1.10.530.10:FF:000003">
    <property type="entry name" value="Membrane-bound lytic murein transglycosylase F"/>
    <property type="match status" value="1"/>
</dbReference>
<gene>
    <name evidence="8" type="primary">mltF</name>
    <name evidence="11" type="ORF">CUC44_05400</name>
</gene>
<evidence type="ECO:0000256" key="4">
    <source>
        <dbReference type="ARBA" id="ARBA00023136"/>
    </source>
</evidence>
<dbReference type="Pfam" id="PF01464">
    <property type="entry name" value="SLT"/>
    <property type="match status" value="1"/>
</dbReference>
<evidence type="ECO:0000256" key="3">
    <source>
        <dbReference type="ARBA" id="ARBA00022729"/>
    </source>
</evidence>
<dbReference type="CDD" id="cd13403">
    <property type="entry name" value="MLTF-like"/>
    <property type="match status" value="1"/>
</dbReference>
<evidence type="ECO:0000256" key="6">
    <source>
        <dbReference type="ARBA" id="ARBA00023239"/>
    </source>
</evidence>
<name>A0A2M8HC42_9GAMM</name>
<evidence type="ECO:0000256" key="5">
    <source>
        <dbReference type="ARBA" id="ARBA00023237"/>
    </source>
</evidence>
<evidence type="ECO:0000313" key="11">
    <source>
        <dbReference type="EMBL" id="PJC94132.1"/>
    </source>
</evidence>
<dbReference type="GO" id="GO:0009253">
    <property type="term" value="P:peptidoglycan catabolic process"/>
    <property type="evidence" value="ECO:0007669"/>
    <property type="project" value="TreeGrafter"/>
</dbReference>
<comment type="caution">
    <text evidence="8">Lacks conserved residue(s) required for the propagation of feature annotation.</text>
</comment>
<accession>A0A2M8HC42</accession>
<dbReference type="Gene3D" id="3.40.190.10">
    <property type="entry name" value="Periplasmic binding protein-like II"/>
    <property type="match status" value="2"/>
</dbReference>
<evidence type="ECO:0000256" key="8">
    <source>
        <dbReference type="HAMAP-Rule" id="MF_02016"/>
    </source>
</evidence>